<keyword evidence="3" id="KW-1185">Reference proteome</keyword>
<reference evidence="1 4" key="2">
    <citation type="submission" date="2020-08" db="EMBL/GenBank/DDBJ databases">
        <title>Sequencing the genomes of 1000 actinobacteria strains.</title>
        <authorList>
            <person name="Klenk H.-P."/>
        </authorList>
    </citation>
    <scope>NUCLEOTIDE SEQUENCE [LARGE SCALE GENOMIC DNA]</scope>
    <source>
        <strain evidence="1 4">DSM 16678</strain>
    </source>
</reference>
<organism evidence="2 3">
    <name type="scientific">Modestobacter versicolor</name>
    <dbReference type="NCBI Taxonomy" id="429133"/>
    <lineage>
        <taxon>Bacteria</taxon>
        <taxon>Bacillati</taxon>
        <taxon>Actinomycetota</taxon>
        <taxon>Actinomycetes</taxon>
        <taxon>Geodermatophilales</taxon>
        <taxon>Geodermatophilaceae</taxon>
        <taxon>Modestobacter</taxon>
    </lineage>
</organism>
<comment type="caution">
    <text evidence="2">The sequence shown here is derived from an EMBL/GenBank/DDBJ whole genome shotgun (WGS) entry which is preliminary data.</text>
</comment>
<dbReference type="OrthoDB" id="5179579at2"/>
<accession>A0A323VCG3</accession>
<dbReference type="Proteomes" id="UP000580718">
    <property type="component" value="Unassembled WGS sequence"/>
</dbReference>
<dbReference type="Proteomes" id="UP000247602">
    <property type="component" value="Unassembled WGS sequence"/>
</dbReference>
<proteinExistence type="predicted"/>
<name>A0A323VCG3_9ACTN</name>
<protein>
    <submittedName>
        <fullName evidence="2">Uncharacterized protein</fullName>
    </submittedName>
</protein>
<evidence type="ECO:0000313" key="3">
    <source>
        <dbReference type="Proteomes" id="UP000247602"/>
    </source>
</evidence>
<evidence type="ECO:0000313" key="1">
    <source>
        <dbReference type="EMBL" id="MBB3678288.1"/>
    </source>
</evidence>
<dbReference type="RefSeq" id="WP_110551293.1">
    <property type="nucleotide sequence ID" value="NZ_JACIBU010000002.1"/>
</dbReference>
<reference evidence="2 3" key="1">
    <citation type="submission" date="2018-06" db="EMBL/GenBank/DDBJ databases">
        <title>Draft genome sequence of Modestobacter versicolor CP153-2.</title>
        <authorList>
            <person name="Gundlapally S.R."/>
        </authorList>
    </citation>
    <scope>NUCLEOTIDE SEQUENCE [LARGE SCALE GENOMIC DNA]</scope>
    <source>
        <strain evidence="2 3">CP153-2</strain>
    </source>
</reference>
<dbReference type="EMBL" id="JACIBU010000002">
    <property type="protein sequence ID" value="MBB3678288.1"/>
    <property type="molecule type" value="Genomic_DNA"/>
</dbReference>
<evidence type="ECO:0000313" key="4">
    <source>
        <dbReference type="Proteomes" id="UP000580718"/>
    </source>
</evidence>
<evidence type="ECO:0000313" key="2">
    <source>
        <dbReference type="EMBL" id="PZA22395.1"/>
    </source>
</evidence>
<sequence>MTISLAGLDMPVLVPAGVPTRSLRVLATGLGNVAGTTLTYWEDVSIGPGSRPGADPHAATPWSVRTIARRGCRPGGDGGWTVDGSLRGVAETAVTSMLLKLVPYGLPAAETLRCTEQAGATGRAVAARLDDTGTWTRTTMDVDGHPFLLWLHQRPEGFAAVGDLGACRVVLHGLRPPLAWRFTLLRPEVAQAALGS</sequence>
<dbReference type="EMBL" id="QKNV01000034">
    <property type="protein sequence ID" value="PZA22395.1"/>
    <property type="molecule type" value="Genomic_DNA"/>
</dbReference>
<gene>
    <name evidence="2" type="ORF">DMO24_05265</name>
    <name evidence="1" type="ORF">FHX36_004077</name>
</gene>
<dbReference type="AlphaFoldDB" id="A0A323VCG3"/>